<dbReference type="AlphaFoldDB" id="A0A5J4X5X3"/>
<evidence type="ECO:0000313" key="2">
    <source>
        <dbReference type="Proteomes" id="UP000324800"/>
    </source>
</evidence>
<comment type="caution">
    <text evidence="1">The sequence shown here is derived from an EMBL/GenBank/DDBJ whole genome shotgun (WGS) entry which is preliminary data.</text>
</comment>
<evidence type="ECO:0000313" key="1">
    <source>
        <dbReference type="EMBL" id="KAA6402578.1"/>
    </source>
</evidence>
<accession>A0A5J4X5X3</accession>
<reference evidence="1 2" key="1">
    <citation type="submission" date="2019-03" db="EMBL/GenBank/DDBJ databases">
        <title>Single cell metagenomics reveals metabolic interactions within the superorganism composed of flagellate Streblomastix strix and complex community of Bacteroidetes bacteria on its surface.</title>
        <authorList>
            <person name="Treitli S.C."/>
            <person name="Kolisko M."/>
            <person name="Husnik F."/>
            <person name="Keeling P."/>
            <person name="Hampl V."/>
        </authorList>
    </citation>
    <scope>NUCLEOTIDE SEQUENCE [LARGE SCALE GENOMIC DNA]</scope>
    <source>
        <strain evidence="1">ST1C</strain>
    </source>
</reference>
<name>A0A5J4X5X3_9EUKA</name>
<proteinExistence type="predicted"/>
<dbReference type="EMBL" id="SNRW01000214">
    <property type="protein sequence ID" value="KAA6402578.1"/>
    <property type="molecule type" value="Genomic_DNA"/>
</dbReference>
<sequence length="153" mass="17616">MKSRVKPFGRLLFHPSMIQGARKYEGPQLREEAVDVLATLVSYLSRYVKIINRLSSAVGAQKYINDKHLGKRFEIREKNLDDSEETPDNVVVYDKKKDAIYSVDGYTTSVGFDDPDHQLKRNWNKKYYSDVNDLEQTALASKLNNKEQTVVLT</sequence>
<dbReference type="Proteomes" id="UP000324800">
    <property type="component" value="Unassembled WGS sequence"/>
</dbReference>
<gene>
    <name evidence="1" type="ORF">EZS28_001888</name>
</gene>
<organism evidence="1 2">
    <name type="scientific">Streblomastix strix</name>
    <dbReference type="NCBI Taxonomy" id="222440"/>
    <lineage>
        <taxon>Eukaryota</taxon>
        <taxon>Metamonada</taxon>
        <taxon>Preaxostyla</taxon>
        <taxon>Oxymonadida</taxon>
        <taxon>Streblomastigidae</taxon>
        <taxon>Streblomastix</taxon>
    </lineage>
</organism>
<protein>
    <submittedName>
        <fullName evidence="1">Uncharacterized protein</fullName>
    </submittedName>
</protein>